<evidence type="ECO:0000256" key="1">
    <source>
        <dbReference type="SAM" id="Phobius"/>
    </source>
</evidence>
<keyword evidence="1" id="KW-1133">Transmembrane helix</keyword>
<evidence type="ECO:0000313" key="2">
    <source>
        <dbReference type="EMBL" id="SFN53934.1"/>
    </source>
</evidence>
<gene>
    <name evidence="2" type="ORF">SAMN05660413_01536</name>
</gene>
<accession>A0A1I4ZUL9</accession>
<keyword evidence="1" id="KW-0472">Membrane</keyword>
<keyword evidence="3" id="KW-1185">Reference proteome</keyword>
<dbReference type="Proteomes" id="UP000199153">
    <property type="component" value="Unassembled WGS sequence"/>
</dbReference>
<dbReference type="EMBL" id="FOVL01000007">
    <property type="protein sequence ID" value="SFN53934.1"/>
    <property type="molecule type" value="Genomic_DNA"/>
</dbReference>
<feature type="transmembrane region" description="Helical" evidence="1">
    <location>
        <begin position="20"/>
        <end position="43"/>
    </location>
</feature>
<name>A0A1I4ZUL9_9FLAO</name>
<reference evidence="2 3" key="1">
    <citation type="submission" date="2016-10" db="EMBL/GenBank/DDBJ databases">
        <authorList>
            <person name="de Groot N.N."/>
        </authorList>
    </citation>
    <scope>NUCLEOTIDE SEQUENCE [LARGE SCALE GENOMIC DNA]</scope>
    <source>
        <strain evidence="2 3">DSM 17794</strain>
    </source>
</reference>
<dbReference type="STRING" id="287099.SAMN05660413_01536"/>
<dbReference type="AlphaFoldDB" id="A0A1I4ZUL9"/>
<evidence type="ECO:0000313" key="3">
    <source>
        <dbReference type="Proteomes" id="UP000199153"/>
    </source>
</evidence>
<proteinExistence type="predicted"/>
<sequence>MNDACKMTPLSLKKGIFPLNLIYILKRVLRILLYSIVVIESIVKNIN</sequence>
<organism evidence="2 3">
    <name type="scientific">Salegentibacter flavus</name>
    <dbReference type="NCBI Taxonomy" id="287099"/>
    <lineage>
        <taxon>Bacteria</taxon>
        <taxon>Pseudomonadati</taxon>
        <taxon>Bacteroidota</taxon>
        <taxon>Flavobacteriia</taxon>
        <taxon>Flavobacteriales</taxon>
        <taxon>Flavobacteriaceae</taxon>
        <taxon>Salegentibacter</taxon>
    </lineage>
</organism>
<protein>
    <submittedName>
        <fullName evidence="2">Uncharacterized protein</fullName>
    </submittedName>
</protein>
<keyword evidence="1" id="KW-0812">Transmembrane</keyword>